<dbReference type="KEGG" id="ang:An11g10860"/>
<organism evidence="1">
    <name type="scientific">Aspergillus niger</name>
    <dbReference type="NCBI Taxonomy" id="5061"/>
    <lineage>
        <taxon>Eukaryota</taxon>
        <taxon>Fungi</taxon>
        <taxon>Dikarya</taxon>
        <taxon>Ascomycota</taxon>
        <taxon>Pezizomycotina</taxon>
        <taxon>Eurotiomycetes</taxon>
        <taxon>Eurotiomycetidae</taxon>
        <taxon>Eurotiales</taxon>
        <taxon>Aspergillaceae</taxon>
        <taxon>Aspergillus</taxon>
        <taxon>Aspergillus subgen. Circumdati</taxon>
    </lineage>
</organism>
<dbReference type="AlphaFoldDB" id="A0AAJ8DZU4"/>
<dbReference type="RefSeq" id="XP_059601699.1">
    <property type="nucleotide sequence ID" value="XM_059750577.1"/>
</dbReference>
<reference evidence="1" key="2">
    <citation type="submission" date="2025-08" db="UniProtKB">
        <authorList>
            <consortium name="RefSeq"/>
        </authorList>
    </citation>
    <scope>IDENTIFICATION</scope>
</reference>
<sequence length="167" mass="19001">MKGNSRSLKVPVHSPDRIYGLRWAIEVFQSFGGPSLHEGNKKEIHLNEEISLKHKKEVGTSEVRVKQSPMPVQAISTSVWAGYFRYPFNLFLGINMESATSVNLEKIFFRCPLKEVDKCDDSQPGSKQTSSGWPMIGQRRQTRSILVPLDCVNNPKKMKKRNPWGLD</sequence>
<dbReference type="VEuPathDB" id="FungiDB:An11g10860"/>
<dbReference type="GeneID" id="84592429"/>
<gene>
    <name evidence="1" type="ORF">An11g10860</name>
</gene>
<reference evidence="1" key="1">
    <citation type="submission" date="2025-02" db="EMBL/GenBank/DDBJ databases">
        <authorList>
            <consortium name="NCBI Genome Project"/>
        </authorList>
    </citation>
    <scope>NUCLEOTIDE SEQUENCE</scope>
</reference>
<name>A0AAJ8DZU4_ASPNG</name>
<evidence type="ECO:0000313" key="1">
    <source>
        <dbReference type="RefSeq" id="XP_059601699.1"/>
    </source>
</evidence>
<protein>
    <submittedName>
        <fullName evidence="1">Uncharacterized protein</fullName>
    </submittedName>
</protein>
<proteinExistence type="predicted"/>
<accession>A0AAJ8DZU4</accession>